<dbReference type="OrthoDB" id="9813518at2"/>
<dbReference type="Pfam" id="PF07885">
    <property type="entry name" value="Ion_trans_2"/>
    <property type="match status" value="1"/>
</dbReference>
<gene>
    <name evidence="3" type="ORF">QY95_01242</name>
</gene>
<accession>A0A0F5I5D7</accession>
<dbReference type="GO" id="GO:0034220">
    <property type="term" value="P:monoatomic ion transmembrane transport"/>
    <property type="evidence" value="ECO:0007669"/>
    <property type="project" value="UniProtKB-KW"/>
</dbReference>
<dbReference type="AlphaFoldDB" id="A0A0F5I5D7"/>
<keyword evidence="3" id="KW-0407">Ion channel</keyword>
<keyword evidence="1" id="KW-0472">Membrane</keyword>
<proteinExistence type="predicted"/>
<organism evidence="3 4">
    <name type="scientific">Bacillus thermotolerans</name>
    <name type="common">Quasibacillus thermotolerans</name>
    <dbReference type="NCBI Taxonomy" id="1221996"/>
    <lineage>
        <taxon>Bacteria</taxon>
        <taxon>Bacillati</taxon>
        <taxon>Bacillota</taxon>
        <taxon>Bacilli</taxon>
        <taxon>Bacillales</taxon>
        <taxon>Bacillaceae</taxon>
        <taxon>Bacillus</taxon>
    </lineage>
</organism>
<dbReference type="EMBL" id="JWIR02000027">
    <property type="protein sequence ID" value="KKB40668.1"/>
    <property type="molecule type" value="Genomic_DNA"/>
</dbReference>
<protein>
    <submittedName>
        <fullName evidence="3">Potassium channel protein</fullName>
    </submittedName>
</protein>
<dbReference type="InterPro" id="IPR013099">
    <property type="entry name" value="K_chnl_dom"/>
</dbReference>
<evidence type="ECO:0000259" key="2">
    <source>
        <dbReference type="Pfam" id="PF07885"/>
    </source>
</evidence>
<keyword evidence="3" id="KW-0813">Transport</keyword>
<keyword evidence="4" id="KW-1185">Reference proteome</keyword>
<evidence type="ECO:0000313" key="4">
    <source>
        <dbReference type="Proteomes" id="UP000031563"/>
    </source>
</evidence>
<keyword evidence="1" id="KW-0812">Transmembrane</keyword>
<feature type="transmembrane region" description="Helical" evidence="1">
    <location>
        <begin position="6"/>
        <end position="23"/>
    </location>
</feature>
<dbReference type="Proteomes" id="UP000031563">
    <property type="component" value="Unassembled WGS sequence"/>
</dbReference>
<comment type="caution">
    <text evidence="3">The sequence shown here is derived from an EMBL/GenBank/DDBJ whole genome shotgun (WGS) entry which is preliminary data.</text>
</comment>
<evidence type="ECO:0000256" key="1">
    <source>
        <dbReference type="SAM" id="Phobius"/>
    </source>
</evidence>
<sequence length="133" mass="14718">MSTFLIVAALIFIGANVYYFFNNQSYKKSSFNHALFLKLFLVLTSTAFGFAVIYYVLSLENVILRVSSPEGPPANDSFLTLLYYSGVNILSIGYGDYVPVGSARFFSLIEAAIGLLLPTAYFMQSMNSSNKDN</sequence>
<feature type="transmembrane region" description="Helical" evidence="1">
    <location>
        <begin position="77"/>
        <end position="98"/>
    </location>
</feature>
<feature type="domain" description="Potassium channel" evidence="2">
    <location>
        <begin position="48"/>
        <end position="122"/>
    </location>
</feature>
<dbReference type="RefSeq" id="WP_039233182.1">
    <property type="nucleotide sequence ID" value="NZ_JWIQ02000013.1"/>
</dbReference>
<dbReference type="Gene3D" id="1.10.287.70">
    <property type="match status" value="1"/>
</dbReference>
<name>A0A0F5I5D7_BACTR</name>
<keyword evidence="1" id="KW-1133">Transmembrane helix</keyword>
<feature type="transmembrane region" description="Helical" evidence="1">
    <location>
        <begin position="105"/>
        <end position="123"/>
    </location>
</feature>
<keyword evidence="3" id="KW-0406">Ion transport</keyword>
<feature type="transmembrane region" description="Helical" evidence="1">
    <location>
        <begin position="35"/>
        <end position="57"/>
    </location>
</feature>
<dbReference type="STRING" id="1221996.QY95_01242"/>
<reference evidence="3" key="1">
    <citation type="submission" date="2015-02" db="EMBL/GenBank/DDBJ databases">
        <title>Genome Assembly of Bacillaceae bacterium MTCC 8252.</title>
        <authorList>
            <person name="Verma A."/>
            <person name="Khatri I."/>
            <person name="Mual P."/>
            <person name="Subramanian S."/>
            <person name="Krishnamurthi S."/>
        </authorList>
    </citation>
    <scope>NUCLEOTIDE SEQUENCE [LARGE SCALE GENOMIC DNA]</scope>
    <source>
        <strain evidence="3">MTCC 8252</strain>
    </source>
</reference>
<accession>A0A0F5HYQ9</accession>
<dbReference type="SUPFAM" id="SSF81324">
    <property type="entry name" value="Voltage-gated potassium channels"/>
    <property type="match status" value="1"/>
</dbReference>
<evidence type="ECO:0000313" key="3">
    <source>
        <dbReference type="EMBL" id="KKB40668.1"/>
    </source>
</evidence>